<evidence type="ECO:0000259" key="1">
    <source>
        <dbReference type="Pfam" id="PF08340"/>
    </source>
</evidence>
<sequence>ASKANDTKISYWSVILKENIEKIREQVLNIE</sequence>
<organism evidence="2">
    <name type="scientific">marine sediment metagenome</name>
    <dbReference type="NCBI Taxonomy" id="412755"/>
    <lineage>
        <taxon>unclassified sequences</taxon>
        <taxon>metagenomes</taxon>
        <taxon>ecological metagenomes</taxon>
    </lineage>
</organism>
<evidence type="ECO:0000313" key="2">
    <source>
        <dbReference type="EMBL" id="GAG31971.1"/>
    </source>
</evidence>
<protein>
    <recommendedName>
        <fullName evidence="1">Endoribonuclease YicC-like C-terminal domain-containing protein</fullName>
    </recommendedName>
</protein>
<dbReference type="EMBL" id="BARS01045374">
    <property type="protein sequence ID" value="GAG31971.1"/>
    <property type="molecule type" value="Genomic_DNA"/>
</dbReference>
<proteinExistence type="predicted"/>
<gene>
    <name evidence="2" type="ORF">S01H1_68418</name>
</gene>
<dbReference type="AlphaFoldDB" id="X0Y566"/>
<reference evidence="2" key="1">
    <citation type="journal article" date="2014" name="Front. Microbiol.">
        <title>High frequency of phylogenetically diverse reductive dehalogenase-homologous genes in deep subseafloor sedimentary metagenomes.</title>
        <authorList>
            <person name="Kawai M."/>
            <person name="Futagami T."/>
            <person name="Toyoda A."/>
            <person name="Takaki Y."/>
            <person name="Nishi S."/>
            <person name="Hori S."/>
            <person name="Arai W."/>
            <person name="Tsubouchi T."/>
            <person name="Morono Y."/>
            <person name="Uchiyama I."/>
            <person name="Ito T."/>
            <person name="Fujiyama A."/>
            <person name="Inagaki F."/>
            <person name="Takami H."/>
        </authorList>
    </citation>
    <scope>NUCLEOTIDE SEQUENCE</scope>
    <source>
        <strain evidence="2">Expedition CK06-06</strain>
    </source>
</reference>
<comment type="caution">
    <text evidence="2">The sequence shown here is derived from an EMBL/GenBank/DDBJ whole genome shotgun (WGS) entry which is preliminary data.</text>
</comment>
<dbReference type="Pfam" id="PF08340">
    <property type="entry name" value="YicC-like_C"/>
    <property type="match status" value="1"/>
</dbReference>
<feature type="non-terminal residue" evidence="2">
    <location>
        <position position="1"/>
    </location>
</feature>
<accession>X0Y566</accession>
<feature type="domain" description="Endoribonuclease YicC-like C-terminal" evidence="1">
    <location>
        <begin position="1"/>
        <end position="31"/>
    </location>
</feature>
<dbReference type="InterPro" id="IPR013551">
    <property type="entry name" value="YicC-like_C"/>
</dbReference>
<name>X0Y566_9ZZZZ</name>